<evidence type="ECO:0000313" key="3">
    <source>
        <dbReference type="EMBL" id="WQF76371.1"/>
    </source>
</evidence>
<feature type="region of interest" description="Disordered" evidence="1">
    <location>
        <begin position="396"/>
        <end position="417"/>
    </location>
</feature>
<dbReference type="PANTHER" id="PTHR24359:SF37">
    <property type="entry name" value="PROTEIN KINASE DOMAIN-CONTAINING PROTEIN"/>
    <property type="match status" value="1"/>
</dbReference>
<dbReference type="EMBL" id="CP137305">
    <property type="protein sequence ID" value="WQF76371.1"/>
    <property type="molecule type" value="Genomic_DNA"/>
</dbReference>
<evidence type="ECO:0000256" key="1">
    <source>
        <dbReference type="SAM" id="MobiDB-lite"/>
    </source>
</evidence>
<organism evidence="3 4">
    <name type="scientific">Colletotrichum destructivum</name>
    <dbReference type="NCBI Taxonomy" id="34406"/>
    <lineage>
        <taxon>Eukaryota</taxon>
        <taxon>Fungi</taxon>
        <taxon>Dikarya</taxon>
        <taxon>Ascomycota</taxon>
        <taxon>Pezizomycotina</taxon>
        <taxon>Sordariomycetes</taxon>
        <taxon>Hypocreomycetidae</taxon>
        <taxon>Glomerellales</taxon>
        <taxon>Glomerellaceae</taxon>
        <taxon>Colletotrichum</taxon>
        <taxon>Colletotrichum destructivum species complex</taxon>
    </lineage>
</organism>
<evidence type="ECO:0000259" key="2">
    <source>
        <dbReference type="PROSITE" id="PS50011"/>
    </source>
</evidence>
<keyword evidence="4" id="KW-1185">Reference proteome</keyword>
<dbReference type="GO" id="GO:0004674">
    <property type="term" value="F:protein serine/threonine kinase activity"/>
    <property type="evidence" value="ECO:0007669"/>
    <property type="project" value="TreeGrafter"/>
</dbReference>
<dbReference type="RefSeq" id="XP_062773595.1">
    <property type="nucleotide sequence ID" value="XM_062917544.1"/>
</dbReference>
<dbReference type="InterPro" id="IPR000719">
    <property type="entry name" value="Prot_kinase_dom"/>
</dbReference>
<dbReference type="SUPFAM" id="SSF56112">
    <property type="entry name" value="Protein kinase-like (PK-like)"/>
    <property type="match status" value="1"/>
</dbReference>
<proteinExistence type="predicted"/>
<protein>
    <recommendedName>
        <fullName evidence="2">Protein kinase domain-containing protein</fullName>
    </recommendedName>
</protein>
<dbReference type="PANTHER" id="PTHR24359">
    <property type="entry name" value="SERINE/THREONINE-PROTEIN KINASE SBK1"/>
    <property type="match status" value="1"/>
</dbReference>
<name>A0AAX4HYW0_9PEZI</name>
<dbReference type="GO" id="GO:0005524">
    <property type="term" value="F:ATP binding"/>
    <property type="evidence" value="ECO:0007669"/>
    <property type="project" value="InterPro"/>
</dbReference>
<gene>
    <name evidence="3" type="ORF">CDEST_01385</name>
</gene>
<dbReference type="Pfam" id="PF00069">
    <property type="entry name" value="Pkinase"/>
    <property type="match status" value="1"/>
</dbReference>
<evidence type="ECO:0000313" key="4">
    <source>
        <dbReference type="Proteomes" id="UP001322277"/>
    </source>
</evidence>
<feature type="domain" description="Protein kinase" evidence="2">
    <location>
        <begin position="219"/>
        <end position="525"/>
    </location>
</feature>
<dbReference type="KEGG" id="cdet:87937888"/>
<sequence>MANELPLPELRLNDSPDIDFHEPVGEDWANPELPPLSAISAQSAAEQIEDRFWKHAVNCDPRRVGQQEFWPPKLIDHLLDKDAVYNVVKQLVTQGILPDEIRGGPRSSSSATSYWTERVMGTTASPRTTYRRVLIILIFINKTSCLKRFLDRKIDDQKLHQTALLDPLLNDWKRGEVSTFYHYRPKVLAPFLEKSRQPGQVSHHRFDLDSVPPWKILRSTSPLQTLSGGYGEVHKIVIHAWQHGFHADLQQISAPPSLFALKRLHTSDERVFRGEVSELERFGGRHHHIVTLLCTVIHQKSDRTDYFLLFPWAEYDLLTYWEKEETQQKDHQFFKWVAEQLAGMADALKFIHDPNLFAGEKRLYGRHGDIKPENILCFKGNGRGTLVLSDLGLTKTHGDQSRSNRPGEQIPMTPNYRPPECDIDGRDGYVSRDFDIWTLGCLFLEFMVWILDGWKGYKDFRERRFSPYINGAQTCVYFEIVRVPEEEGYAFKVKDVVTKELERLHAHPTCTEYVHDMLKLIHERMILVRSDGVYRIRSNELKEKLRAIKKKCENSDYCVRPCPRNTKVKPRPPVRADLNTTAKRYIAEDQRYRNFDLYRGETSTFRG</sequence>
<accession>A0AAX4HYW0</accession>
<reference evidence="4" key="1">
    <citation type="journal article" date="2023" name="bioRxiv">
        <title>Complete genome of the Medicago anthracnose fungus, Colletotrichum destructivum, reveals a mini-chromosome-like region within a core chromosome.</title>
        <authorList>
            <person name="Lapalu N."/>
            <person name="Simon A."/>
            <person name="Lu A."/>
            <person name="Plaumann P.-L."/>
            <person name="Amselem J."/>
            <person name="Pigne S."/>
            <person name="Auger A."/>
            <person name="Koch C."/>
            <person name="Dallery J.-F."/>
            <person name="O'Connell R.J."/>
        </authorList>
    </citation>
    <scope>NUCLEOTIDE SEQUENCE [LARGE SCALE GENOMIC DNA]</scope>
    <source>
        <strain evidence="4">CBS 520.97</strain>
    </source>
</reference>
<dbReference type="GeneID" id="87937888"/>
<dbReference type="SMART" id="SM00220">
    <property type="entry name" value="S_TKc"/>
    <property type="match status" value="1"/>
</dbReference>
<dbReference type="Proteomes" id="UP001322277">
    <property type="component" value="Chromosome 1"/>
</dbReference>
<dbReference type="AlphaFoldDB" id="A0AAX4HYW0"/>
<dbReference type="PROSITE" id="PS50011">
    <property type="entry name" value="PROTEIN_KINASE_DOM"/>
    <property type="match status" value="1"/>
</dbReference>
<dbReference type="InterPro" id="IPR011009">
    <property type="entry name" value="Kinase-like_dom_sf"/>
</dbReference>
<dbReference type="CDD" id="cd00180">
    <property type="entry name" value="PKc"/>
    <property type="match status" value="1"/>
</dbReference>
<dbReference type="Gene3D" id="1.10.510.10">
    <property type="entry name" value="Transferase(Phosphotransferase) domain 1"/>
    <property type="match status" value="1"/>
</dbReference>